<organism evidence="2 3">
    <name type="scientific">Rhizopus stolonifer</name>
    <name type="common">Rhizopus nigricans</name>
    <dbReference type="NCBI Taxonomy" id="4846"/>
    <lineage>
        <taxon>Eukaryota</taxon>
        <taxon>Fungi</taxon>
        <taxon>Fungi incertae sedis</taxon>
        <taxon>Mucoromycota</taxon>
        <taxon>Mucoromycotina</taxon>
        <taxon>Mucoromycetes</taxon>
        <taxon>Mucorales</taxon>
        <taxon>Mucorineae</taxon>
        <taxon>Rhizopodaceae</taxon>
        <taxon>Rhizopus</taxon>
    </lineage>
</organism>
<protein>
    <submittedName>
        <fullName evidence="2">Uncharacterized protein</fullName>
    </submittedName>
</protein>
<sequence length="156" mass="18311">MAPSSTLSLPNNKMYSVYVPDIIFALIGFYGFVYVLKFVLKICRRFRKQKHQAEKQRLKKEWTTCMTKVESSLQHPSLSSITLHPYDSTVTLASFSHQQRKRRLHQMTHYFHLDQAKKLGFLWQWSVSMGYCEYGHAARLNRLVLKLQDELRQAGA</sequence>
<feature type="transmembrane region" description="Helical" evidence="1">
    <location>
        <begin position="22"/>
        <end position="40"/>
    </location>
</feature>
<comment type="caution">
    <text evidence="2">The sequence shown here is derived from an EMBL/GenBank/DDBJ whole genome shotgun (WGS) entry which is preliminary data.</text>
</comment>
<gene>
    <name evidence="2" type="ORF">CU098_009271</name>
</gene>
<evidence type="ECO:0000256" key="1">
    <source>
        <dbReference type="SAM" id="Phobius"/>
    </source>
</evidence>
<dbReference type="EMBL" id="PJQM01001123">
    <property type="protein sequence ID" value="RCI03159.1"/>
    <property type="molecule type" value="Genomic_DNA"/>
</dbReference>
<keyword evidence="1" id="KW-0472">Membrane</keyword>
<proteinExistence type="predicted"/>
<name>A0A367KLX0_RHIST</name>
<accession>A0A367KLX0</accession>
<dbReference type="OrthoDB" id="2284119at2759"/>
<keyword evidence="1" id="KW-1133">Transmembrane helix</keyword>
<evidence type="ECO:0000313" key="2">
    <source>
        <dbReference type="EMBL" id="RCI03159.1"/>
    </source>
</evidence>
<dbReference type="Proteomes" id="UP000253551">
    <property type="component" value="Unassembled WGS sequence"/>
</dbReference>
<dbReference type="AlphaFoldDB" id="A0A367KLX0"/>
<keyword evidence="3" id="KW-1185">Reference proteome</keyword>
<evidence type="ECO:0000313" key="3">
    <source>
        <dbReference type="Proteomes" id="UP000253551"/>
    </source>
</evidence>
<keyword evidence="1" id="KW-0812">Transmembrane</keyword>
<reference evidence="2 3" key="1">
    <citation type="journal article" date="2018" name="G3 (Bethesda)">
        <title>Phylogenetic and Phylogenomic Definition of Rhizopus Species.</title>
        <authorList>
            <person name="Gryganskyi A.P."/>
            <person name="Golan J."/>
            <person name="Dolatabadi S."/>
            <person name="Mondo S."/>
            <person name="Robb S."/>
            <person name="Idnurm A."/>
            <person name="Muszewska A."/>
            <person name="Steczkiewicz K."/>
            <person name="Masonjones S."/>
            <person name="Liao H.L."/>
            <person name="Gajdeczka M.T."/>
            <person name="Anike F."/>
            <person name="Vuek A."/>
            <person name="Anishchenko I.M."/>
            <person name="Voigt K."/>
            <person name="de Hoog G.S."/>
            <person name="Smith M.E."/>
            <person name="Heitman J."/>
            <person name="Vilgalys R."/>
            <person name="Stajich J.E."/>
        </authorList>
    </citation>
    <scope>NUCLEOTIDE SEQUENCE [LARGE SCALE GENOMIC DNA]</scope>
    <source>
        <strain evidence="2 3">LSU 92-RS-03</strain>
    </source>
</reference>